<keyword evidence="3 6" id="KW-0285">Flavoprotein</keyword>
<dbReference type="Gene3D" id="1.10.579.10">
    <property type="entry name" value="DNA Cyclobutane Dipyrimidine Photolyase, subunit A, domain 3"/>
    <property type="match status" value="1"/>
</dbReference>
<dbReference type="GO" id="GO:0000719">
    <property type="term" value="P:photoreactive repair"/>
    <property type="evidence" value="ECO:0007669"/>
    <property type="project" value="TreeGrafter"/>
</dbReference>
<organism evidence="10 11">
    <name type="scientific">Leeuwenhoekiella aestuarii</name>
    <dbReference type="NCBI Taxonomy" id="2249426"/>
    <lineage>
        <taxon>Bacteria</taxon>
        <taxon>Pseudomonadati</taxon>
        <taxon>Bacteroidota</taxon>
        <taxon>Flavobacteriia</taxon>
        <taxon>Flavobacteriales</taxon>
        <taxon>Flavobacteriaceae</taxon>
        <taxon>Leeuwenhoekiella</taxon>
    </lineage>
</organism>
<evidence type="ECO:0000256" key="4">
    <source>
        <dbReference type="ARBA" id="ARBA00022827"/>
    </source>
</evidence>
<dbReference type="InterPro" id="IPR036155">
    <property type="entry name" value="Crypto/Photolyase_N_sf"/>
</dbReference>
<feature type="domain" description="Photolyase/cryptochrome alpha/beta" evidence="9">
    <location>
        <begin position="1"/>
        <end position="133"/>
    </location>
</feature>
<dbReference type="InterPro" id="IPR036134">
    <property type="entry name" value="Crypto/Photolyase_FAD-like_sf"/>
</dbReference>
<dbReference type="Gene3D" id="3.40.50.620">
    <property type="entry name" value="HUPs"/>
    <property type="match status" value="1"/>
</dbReference>
<dbReference type="SUPFAM" id="SSF48173">
    <property type="entry name" value="Cryptochrome/photolyase FAD-binding domain"/>
    <property type="match status" value="1"/>
</dbReference>
<evidence type="ECO:0000256" key="6">
    <source>
        <dbReference type="PIRSR" id="PIRSR602081-1"/>
    </source>
</evidence>
<dbReference type="Pfam" id="PF03441">
    <property type="entry name" value="FAD_binding_7"/>
    <property type="match status" value="1"/>
</dbReference>
<proteinExistence type="inferred from homology"/>
<feature type="site" description="Electron transfer via tryptophanyl radical" evidence="7">
    <location>
        <position position="390"/>
    </location>
</feature>
<keyword evidence="10" id="KW-0456">Lyase</keyword>
<dbReference type="GO" id="GO:0071949">
    <property type="term" value="F:FAD binding"/>
    <property type="evidence" value="ECO:0007669"/>
    <property type="project" value="TreeGrafter"/>
</dbReference>
<comment type="similarity">
    <text evidence="1 8">Belongs to the DNA photolyase class-1 family.</text>
</comment>
<dbReference type="GO" id="GO:0003904">
    <property type="term" value="F:deoxyribodipyrimidine photo-lyase activity"/>
    <property type="evidence" value="ECO:0007669"/>
    <property type="project" value="TreeGrafter"/>
</dbReference>
<comment type="cofactor">
    <cofactor evidence="8">
        <name>(6R)-5,10-methylene-5,6,7,8-tetrahydrofolate</name>
        <dbReference type="ChEBI" id="CHEBI:15636"/>
    </cofactor>
    <text evidence="8">Binds 1 5,10-methenyltetrahydrofolate (MTHF) per subunit.</text>
</comment>
<comment type="caution">
    <text evidence="10">The sequence shown here is derived from an EMBL/GenBank/DDBJ whole genome shotgun (WGS) entry which is preliminary data.</text>
</comment>
<evidence type="ECO:0000256" key="3">
    <source>
        <dbReference type="ARBA" id="ARBA00022630"/>
    </source>
</evidence>
<dbReference type="PROSITE" id="PS51645">
    <property type="entry name" value="PHR_CRY_ALPHA_BETA"/>
    <property type="match status" value="1"/>
</dbReference>
<dbReference type="InterPro" id="IPR006050">
    <property type="entry name" value="DNA_photolyase_N"/>
</dbReference>
<feature type="binding site" evidence="6">
    <location>
        <begin position="243"/>
        <end position="247"/>
    </location>
    <ligand>
        <name>FAD</name>
        <dbReference type="ChEBI" id="CHEBI:57692"/>
    </ligand>
</feature>
<feature type="site" description="Electron transfer via tryptophanyl radical" evidence="7">
    <location>
        <position position="314"/>
    </location>
</feature>
<dbReference type="InterPro" id="IPR002081">
    <property type="entry name" value="Cryptochrome/DNA_photolyase_1"/>
</dbReference>
<dbReference type="GO" id="GO:0003677">
    <property type="term" value="F:DNA binding"/>
    <property type="evidence" value="ECO:0007669"/>
    <property type="project" value="TreeGrafter"/>
</dbReference>
<evidence type="ECO:0000256" key="7">
    <source>
        <dbReference type="PIRSR" id="PIRSR602081-2"/>
    </source>
</evidence>
<evidence type="ECO:0000256" key="8">
    <source>
        <dbReference type="RuleBase" id="RU367151"/>
    </source>
</evidence>
<accession>A0A4Q0NQM7</accession>
<dbReference type="NCBIfam" id="TIGR02765">
    <property type="entry name" value="crypto_DASH"/>
    <property type="match status" value="1"/>
</dbReference>
<dbReference type="RefSeq" id="WP_128762527.1">
    <property type="nucleotide sequence ID" value="NZ_QOVI01000007.1"/>
</dbReference>
<dbReference type="PRINTS" id="PR00147">
    <property type="entry name" value="DNAPHOTLYASE"/>
</dbReference>
<dbReference type="PANTHER" id="PTHR11455">
    <property type="entry name" value="CRYPTOCHROME"/>
    <property type="match status" value="1"/>
</dbReference>
<dbReference type="EMBL" id="QOVI01000007">
    <property type="protein sequence ID" value="RXG12382.1"/>
    <property type="molecule type" value="Genomic_DNA"/>
</dbReference>
<keyword evidence="4 6" id="KW-0274">FAD</keyword>
<comment type="cofactor">
    <cofactor evidence="6 8">
        <name>FAD</name>
        <dbReference type="ChEBI" id="CHEBI:57692"/>
    </cofactor>
    <text evidence="6 8">Binds 1 FAD per subunit.</text>
</comment>
<feature type="binding site" evidence="6">
    <location>
        <begin position="380"/>
        <end position="382"/>
    </location>
    <ligand>
        <name>FAD</name>
        <dbReference type="ChEBI" id="CHEBI:57692"/>
    </ligand>
</feature>
<dbReference type="PANTHER" id="PTHR11455:SF22">
    <property type="entry name" value="CRYPTOCHROME DASH"/>
    <property type="match status" value="1"/>
</dbReference>
<feature type="site" description="Electron transfer via tryptophanyl radical" evidence="7">
    <location>
        <position position="367"/>
    </location>
</feature>
<keyword evidence="11" id="KW-1185">Reference proteome</keyword>
<comment type="function">
    <text evidence="8">May have a photoreceptor function.</text>
</comment>
<dbReference type="AlphaFoldDB" id="A0A4Q0NQM7"/>
<dbReference type="InterPro" id="IPR014133">
    <property type="entry name" value="Cry_DASH"/>
</dbReference>
<gene>
    <name evidence="10" type="ORF">DSM04_107153</name>
</gene>
<dbReference type="SUPFAM" id="SSF52425">
    <property type="entry name" value="Cryptochrome/photolyase, N-terminal domain"/>
    <property type="match status" value="1"/>
</dbReference>
<dbReference type="InterPro" id="IPR014729">
    <property type="entry name" value="Rossmann-like_a/b/a_fold"/>
</dbReference>
<sequence length="431" mass="51005">MNLVWFRNDLRTQDNHSLNQALADAKNVLAVYCFDPKQFKKDRFGFKKTERFRARFLIETIQELKDNLAELNIPLFVFCNQPEKILPQFISDQNIKKVFLQKEWTFEEKKVSDSVKKLSNPDIEFTETFDQFLIHPEDHPYDSFAAIPQVFTQWRKKCEKQASIRGLVKPRKLSEENLIDTQTTIPTLTDLGLEEFKQDDRSAFPFKGGETQALQRIKSYFWDSKKLQVYKKTRNGLLGNDYSSKLSAWLANGSLSPRTVYWLVKEFEKNQVKNESTYWLIFELFWRDYFKYISLKHGAKIFYLGGILDKKYDWKQDEESRKAWINGTTKYDFVNANMQEIAATGWMSNRGRQNVASFWSKELQQDWRLGAAYFESMLIDYDVHSNYGNWMYNSGVGNDPGDRKFNIKSQAERYDGDGKYRRVWLQKSVFD</sequence>
<dbReference type="Pfam" id="PF00875">
    <property type="entry name" value="DNA_photolyase"/>
    <property type="match status" value="1"/>
</dbReference>
<keyword evidence="5 8" id="KW-0157">Chromophore</keyword>
<name>A0A4Q0NQM7_9FLAO</name>
<evidence type="ECO:0000259" key="9">
    <source>
        <dbReference type="PROSITE" id="PS51645"/>
    </source>
</evidence>
<evidence type="ECO:0000256" key="1">
    <source>
        <dbReference type="ARBA" id="ARBA00005862"/>
    </source>
</evidence>
<feature type="binding site" evidence="6">
    <location>
        <position position="230"/>
    </location>
    <ligand>
        <name>FAD</name>
        <dbReference type="ChEBI" id="CHEBI:57692"/>
    </ligand>
</feature>
<protein>
    <recommendedName>
        <fullName evidence="2 8">Cryptochrome DASH</fullName>
    </recommendedName>
</protein>
<evidence type="ECO:0000256" key="2">
    <source>
        <dbReference type="ARBA" id="ARBA00017881"/>
    </source>
</evidence>
<evidence type="ECO:0000256" key="5">
    <source>
        <dbReference type="ARBA" id="ARBA00022991"/>
    </source>
</evidence>
<reference evidence="10 11" key="1">
    <citation type="submission" date="2018-07" db="EMBL/GenBank/DDBJ databases">
        <title>Leeuwenhoekiella genomics.</title>
        <authorList>
            <person name="Tahon G."/>
            <person name="Willems A."/>
        </authorList>
    </citation>
    <scope>NUCLEOTIDE SEQUENCE [LARGE SCALE GENOMIC DNA]</scope>
    <source>
        <strain evidence="10 11">R-50232</strain>
    </source>
</reference>
<dbReference type="InterPro" id="IPR005101">
    <property type="entry name" value="Cryptochr/Photolyase_FAD-bd"/>
</dbReference>
<dbReference type="Proteomes" id="UP000289821">
    <property type="component" value="Unassembled WGS sequence"/>
</dbReference>
<evidence type="ECO:0000313" key="10">
    <source>
        <dbReference type="EMBL" id="RXG12382.1"/>
    </source>
</evidence>
<evidence type="ECO:0000313" key="11">
    <source>
        <dbReference type="Proteomes" id="UP000289821"/>
    </source>
</evidence>
<dbReference type="Gene3D" id="1.25.40.80">
    <property type="match status" value="1"/>
</dbReference>